<reference evidence="11 12" key="1">
    <citation type="journal article" date="2013" name="Proc. Natl. Acad. Sci. U.S.A.">
        <title>Fine-scale variation in meiotic recombination in Mimulus inferred from population shotgun sequencing.</title>
        <authorList>
            <person name="Hellsten U."/>
            <person name="Wright K.M."/>
            <person name="Jenkins J."/>
            <person name="Shu S."/>
            <person name="Yuan Y."/>
            <person name="Wessler S.R."/>
            <person name="Schmutz J."/>
            <person name="Willis J.H."/>
            <person name="Rokhsar D.S."/>
        </authorList>
    </citation>
    <scope>NUCLEOTIDE SEQUENCE [LARGE SCALE GENOMIC DNA]</scope>
    <source>
        <strain evidence="12">cv. DUN x IM62</strain>
    </source>
</reference>
<keyword evidence="7" id="KW-0863">Zinc-finger</keyword>
<comment type="similarity">
    <text evidence="2">Belongs to the JARID1 histone demethylase family.</text>
</comment>
<dbReference type="SUPFAM" id="SSF51197">
    <property type="entry name" value="Clavaminate synthase-like"/>
    <property type="match status" value="1"/>
</dbReference>
<comment type="subcellular location">
    <subcellularLocation>
        <location evidence="1">Nucleus</location>
    </subcellularLocation>
</comment>
<feature type="compositionally biased region" description="Basic and acidic residues" evidence="8">
    <location>
        <begin position="419"/>
        <end position="443"/>
    </location>
</feature>
<dbReference type="EMBL" id="KI632246">
    <property type="protein sequence ID" value="EYU20994.1"/>
    <property type="molecule type" value="Genomic_DNA"/>
</dbReference>
<dbReference type="GO" id="GO:0008270">
    <property type="term" value="F:zinc ion binding"/>
    <property type="evidence" value="ECO:0007669"/>
    <property type="project" value="UniProtKB-KW"/>
</dbReference>
<evidence type="ECO:0000256" key="2">
    <source>
        <dbReference type="ARBA" id="ARBA00006801"/>
    </source>
</evidence>
<dbReference type="AlphaFoldDB" id="A0A022PZV2"/>
<evidence type="ECO:0000259" key="10">
    <source>
        <dbReference type="PROSITE" id="PS51184"/>
    </source>
</evidence>
<dbReference type="PANTHER" id="PTHR12549">
    <property type="entry name" value="JMJC DOMAIN-CONTAINING HISTONE DEMETHYLATION PROTEIN"/>
    <property type="match status" value="1"/>
</dbReference>
<evidence type="ECO:0000256" key="5">
    <source>
        <dbReference type="ARBA" id="ARBA00023163"/>
    </source>
</evidence>
<feature type="non-terminal residue" evidence="11">
    <location>
        <position position="1"/>
    </location>
</feature>
<feature type="domain" description="JmjC" evidence="10">
    <location>
        <begin position="349"/>
        <end position="572"/>
    </location>
</feature>
<proteinExistence type="inferred from homology"/>
<feature type="domain" description="RING-type" evidence="9">
    <location>
        <begin position="9"/>
        <end position="56"/>
    </location>
</feature>
<evidence type="ECO:0000256" key="3">
    <source>
        <dbReference type="ARBA" id="ARBA00022723"/>
    </source>
</evidence>
<dbReference type="InterPro" id="IPR003347">
    <property type="entry name" value="JmjC_dom"/>
</dbReference>
<evidence type="ECO:0000256" key="1">
    <source>
        <dbReference type="ARBA" id="ARBA00004123"/>
    </source>
</evidence>
<evidence type="ECO:0000313" key="11">
    <source>
        <dbReference type="EMBL" id="EYU20994.1"/>
    </source>
</evidence>
<dbReference type="InterPro" id="IPR045109">
    <property type="entry name" value="LSDs-like"/>
</dbReference>
<dbReference type="Pfam" id="PF10497">
    <property type="entry name" value="zf-4CXXC_R1"/>
    <property type="match status" value="1"/>
</dbReference>
<dbReference type="InterPro" id="IPR001841">
    <property type="entry name" value="Znf_RING"/>
</dbReference>
<dbReference type="GO" id="GO:0031490">
    <property type="term" value="F:chromatin DNA binding"/>
    <property type="evidence" value="ECO:0000318"/>
    <property type="project" value="GO_Central"/>
</dbReference>
<keyword evidence="5" id="KW-0804">Transcription</keyword>
<feature type="region of interest" description="Disordered" evidence="8">
    <location>
        <begin position="410"/>
        <end position="454"/>
    </location>
</feature>
<evidence type="ECO:0008006" key="13">
    <source>
        <dbReference type="Google" id="ProtNLM"/>
    </source>
</evidence>
<dbReference type="GO" id="GO:0003712">
    <property type="term" value="F:transcription coregulator activity"/>
    <property type="evidence" value="ECO:0000318"/>
    <property type="project" value="GO_Central"/>
</dbReference>
<evidence type="ECO:0000313" key="12">
    <source>
        <dbReference type="Proteomes" id="UP000030748"/>
    </source>
</evidence>
<gene>
    <name evidence="11" type="ORF">MIMGU_mgv1a021402mg</name>
</gene>
<dbReference type="GO" id="GO:0000118">
    <property type="term" value="C:histone deacetylase complex"/>
    <property type="evidence" value="ECO:0000318"/>
    <property type="project" value="GO_Central"/>
</dbReference>
<dbReference type="PROSITE" id="PS51184">
    <property type="entry name" value="JMJC"/>
    <property type="match status" value="1"/>
</dbReference>
<dbReference type="Proteomes" id="UP000030748">
    <property type="component" value="Unassembled WGS sequence"/>
</dbReference>
<dbReference type="Pfam" id="PF02373">
    <property type="entry name" value="JmjC"/>
    <property type="match status" value="1"/>
</dbReference>
<protein>
    <recommendedName>
        <fullName evidence="13">JmjC domain-containing protein</fullName>
    </recommendedName>
</protein>
<keyword evidence="4" id="KW-0805">Transcription regulation</keyword>
<keyword evidence="7" id="KW-0862">Zinc</keyword>
<dbReference type="GO" id="GO:0006357">
    <property type="term" value="P:regulation of transcription by RNA polymerase II"/>
    <property type="evidence" value="ECO:0000318"/>
    <property type="project" value="GO_Central"/>
</dbReference>
<dbReference type="PROSITE" id="PS50089">
    <property type="entry name" value="ZF_RING_2"/>
    <property type="match status" value="1"/>
</dbReference>
<keyword evidence="3" id="KW-0479">Metal-binding</keyword>
<name>A0A022PZV2_ERYGU</name>
<dbReference type="Gene3D" id="2.60.120.650">
    <property type="entry name" value="Cupin"/>
    <property type="match status" value="1"/>
</dbReference>
<sequence>RNRSDSNNCHQCRRNDKGRVVRCTKCNKKGYCIACITKWYAGMHETNFAEACPSCRNICNCTACLQSDVATQELMIPDLCISDKTQYSKYIIRVLLPFLKNFVVEHNMEKEHEVRIQVFDIHRNCPNCSYKLCVRCCQEIRNGFVSYSKVTNNGNIICPPQGMGSCGPRILELKSTYPVNWISELLTKAESVADAHEPSEGACSCSGYNRGSESDNFRCPTIEGVETADQKHFQWHLYKGQPVIVPNVLSRTTGLSWEPLVMWRAFRKIKSTHDLRILEFSVTNCLNWCEETINIHQFFKGYTEGFWDSEGRPKILKLEDWPPAESFAERLPRHFQEFVKCLPFKHYTHQAGYLNMTAKTPKKSLKPELGPKICFGYGVDEHLGFCSASKLQYGLSDMVNILMHTAAQDPVVSSASNEKANEKVMRNQQSERENKNKGKEKIDSSTSANNEQRFDDQRGGAVWDVFRRQDVPKLEEYLRRHYGQFRHIFPLQQLFHPIHEKAFYLTVEHKRNLNAQYGIKPWTFIQKLGDAVIVPAGCPYQIRNLKSCTSVSANFVSPESVGECIRVSTEYRRLPHNHSSKEDKLQVCENNGSLCRMPSCAILGKD</sequence>
<keyword evidence="12" id="KW-1185">Reference proteome</keyword>
<evidence type="ECO:0000256" key="4">
    <source>
        <dbReference type="ARBA" id="ARBA00023015"/>
    </source>
</evidence>
<dbReference type="GO" id="GO:0000785">
    <property type="term" value="C:chromatin"/>
    <property type="evidence" value="ECO:0000318"/>
    <property type="project" value="GO_Central"/>
</dbReference>
<dbReference type="SMART" id="SM00558">
    <property type="entry name" value="JmjC"/>
    <property type="match status" value="1"/>
</dbReference>
<keyword evidence="6" id="KW-0539">Nucleus</keyword>
<organism evidence="11 12">
    <name type="scientific">Erythranthe guttata</name>
    <name type="common">Yellow monkey flower</name>
    <name type="synonym">Mimulus guttatus</name>
    <dbReference type="NCBI Taxonomy" id="4155"/>
    <lineage>
        <taxon>Eukaryota</taxon>
        <taxon>Viridiplantae</taxon>
        <taxon>Streptophyta</taxon>
        <taxon>Embryophyta</taxon>
        <taxon>Tracheophyta</taxon>
        <taxon>Spermatophyta</taxon>
        <taxon>Magnoliopsida</taxon>
        <taxon>eudicotyledons</taxon>
        <taxon>Gunneridae</taxon>
        <taxon>Pentapetalae</taxon>
        <taxon>asterids</taxon>
        <taxon>lamiids</taxon>
        <taxon>Lamiales</taxon>
        <taxon>Phrymaceae</taxon>
        <taxon>Erythranthe</taxon>
    </lineage>
</organism>
<evidence type="ECO:0000256" key="8">
    <source>
        <dbReference type="SAM" id="MobiDB-lite"/>
    </source>
</evidence>
<dbReference type="GO" id="GO:0032454">
    <property type="term" value="F:histone H3K9 demethylase activity"/>
    <property type="evidence" value="ECO:0000318"/>
    <property type="project" value="GO_Central"/>
</dbReference>
<evidence type="ECO:0000256" key="7">
    <source>
        <dbReference type="PROSITE-ProRule" id="PRU00175"/>
    </source>
</evidence>
<evidence type="ECO:0000259" key="9">
    <source>
        <dbReference type="PROSITE" id="PS50089"/>
    </source>
</evidence>
<dbReference type="InterPro" id="IPR018866">
    <property type="entry name" value="Znf-4CXXC_R1"/>
</dbReference>
<evidence type="ECO:0000256" key="6">
    <source>
        <dbReference type="ARBA" id="ARBA00023242"/>
    </source>
</evidence>
<dbReference type="PANTHER" id="PTHR12549:SF11">
    <property type="entry name" value="LYSINE-SPECIFIC DEMETHYLASE JMJ25"/>
    <property type="match status" value="1"/>
</dbReference>
<accession>A0A022PZV2</accession>